<dbReference type="EMBL" id="CAJVRL010000127">
    <property type="protein sequence ID" value="CAG8962163.1"/>
    <property type="molecule type" value="Genomic_DNA"/>
</dbReference>
<evidence type="ECO:0000313" key="3">
    <source>
        <dbReference type="Proteomes" id="UP000696280"/>
    </source>
</evidence>
<comment type="caution">
    <text evidence="2">The sequence shown here is derived from an EMBL/GenBank/DDBJ whole genome shotgun (WGS) entry which is preliminary data.</text>
</comment>
<evidence type="ECO:0000313" key="2">
    <source>
        <dbReference type="EMBL" id="CAG8962163.1"/>
    </source>
</evidence>
<feature type="compositionally biased region" description="Basic and acidic residues" evidence="1">
    <location>
        <begin position="144"/>
        <end position="156"/>
    </location>
</feature>
<accession>A0A9N9LCT6</accession>
<name>A0A9N9LCT6_9HELO</name>
<dbReference type="AlphaFoldDB" id="A0A9N9LCT6"/>
<proteinExistence type="predicted"/>
<feature type="region of interest" description="Disordered" evidence="1">
    <location>
        <begin position="144"/>
        <end position="168"/>
    </location>
</feature>
<protein>
    <submittedName>
        <fullName evidence="2">Uncharacterized protein</fullName>
    </submittedName>
</protein>
<sequence>MSASRVPTPPRPWTQRKEEILCALMLRNQMTMELKDAKIYPHIPETAFPWFIFQMLSEKGQRPDSYRRADACQIHFLMNIDRLSGIQANAVETAKYIPPGMLEDFEKFYDAKGKEDVQKVIESHLQDLTDSGYTLVSEKKARMIERSQQTTKHDPYDPNDPTDPNVLYRSPFIQQNESYERHRVLNEGEPQQNPGNL</sequence>
<dbReference type="Proteomes" id="UP000696280">
    <property type="component" value="Unassembled WGS sequence"/>
</dbReference>
<evidence type="ECO:0000256" key="1">
    <source>
        <dbReference type="SAM" id="MobiDB-lite"/>
    </source>
</evidence>
<gene>
    <name evidence="2" type="ORF">HYFRA_00005211</name>
</gene>
<reference evidence="2" key="1">
    <citation type="submission" date="2021-07" db="EMBL/GenBank/DDBJ databases">
        <authorList>
            <person name="Durling M."/>
        </authorList>
    </citation>
    <scope>NUCLEOTIDE SEQUENCE</scope>
</reference>
<feature type="region of interest" description="Disordered" evidence="1">
    <location>
        <begin position="178"/>
        <end position="197"/>
    </location>
</feature>
<organism evidence="2 3">
    <name type="scientific">Hymenoscyphus fraxineus</name>
    <dbReference type="NCBI Taxonomy" id="746836"/>
    <lineage>
        <taxon>Eukaryota</taxon>
        <taxon>Fungi</taxon>
        <taxon>Dikarya</taxon>
        <taxon>Ascomycota</taxon>
        <taxon>Pezizomycotina</taxon>
        <taxon>Leotiomycetes</taxon>
        <taxon>Helotiales</taxon>
        <taxon>Helotiaceae</taxon>
        <taxon>Hymenoscyphus</taxon>
    </lineage>
</organism>
<keyword evidence="3" id="KW-1185">Reference proteome</keyword>